<keyword evidence="2" id="KW-1133">Transmembrane helix</keyword>
<dbReference type="AlphaFoldDB" id="A0A846W4R7"/>
<protein>
    <submittedName>
        <fullName evidence="3">Uncharacterized protein</fullName>
    </submittedName>
</protein>
<feature type="transmembrane region" description="Helical" evidence="2">
    <location>
        <begin position="85"/>
        <end position="105"/>
    </location>
</feature>
<name>A0A846W4R7_9NOCA</name>
<evidence type="ECO:0000313" key="4">
    <source>
        <dbReference type="Proteomes" id="UP000572007"/>
    </source>
</evidence>
<keyword evidence="2" id="KW-0472">Membrane</keyword>
<feature type="transmembrane region" description="Helical" evidence="2">
    <location>
        <begin position="61"/>
        <end position="79"/>
    </location>
</feature>
<feature type="transmembrane region" description="Helical" evidence="2">
    <location>
        <begin position="232"/>
        <end position="250"/>
    </location>
</feature>
<keyword evidence="2" id="KW-0812">Transmembrane</keyword>
<reference evidence="3 4" key="1">
    <citation type="submission" date="2020-04" db="EMBL/GenBank/DDBJ databases">
        <title>MicrobeNet Type strains.</title>
        <authorList>
            <person name="Nicholson A.C."/>
        </authorList>
    </citation>
    <scope>NUCLEOTIDE SEQUENCE [LARGE SCALE GENOMIC DNA]</scope>
    <source>
        <strain evidence="3 4">DSM 44960</strain>
    </source>
</reference>
<feature type="region of interest" description="Disordered" evidence="1">
    <location>
        <begin position="1"/>
        <end position="26"/>
    </location>
</feature>
<evidence type="ECO:0000313" key="3">
    <source>
        <dbReference type="EMBL" id="NKX88252.1"/>
    </source>
</evidence>
<accession>A0A846W4R7</accession>
<dbReference type="EMBL" id="JAAXOM010000003">
    <property type="protein sequence ID" value="NKX88252.1"/>
    <property type="molecule type" value="Genomic_DNA"/>
</dbReference>
<organism evidence="3 4">
    <name type="scientific">Nocardia coubleae</name>
    <dbReference type="NCBI Taxonomy" id="356147"/>
    <lineage>
        <taxon>Bacteria</taxon>
        <taxon>Bacillati</taxon>
        <taxon>Actinomycetota</taxon>
        <taxon>Actinomycetes</taxon>
        <taxon>Mycobacteriales</taxon>
        <taxon>Nocardiaceae</taxon>
        <taxon>Nocardia</taxon>
    </lineage>
</organism>
<keyword evidence="4" id="KW-1185">Reference proteome</keyword>
<dbReference type="RefSeq" id="WP_067637313.1">
    <property type="nucleotide sequence ID" value="NZ_JAAXOM010000003.1"/>
</dbReference>
<dbReference type="Proteomes" id="UP000572007">
    <property type="component" value="Unassembled WGS sequence"/>
</dbReference>
<gene>
    <name evidence="3" type="ORF">HGA10_13135</name>
</gene>
<evidence type="ECO:0000256" key="1">
    <source>
        <dbReference type="SAM" id="MobiDB-lite"/>
    </source>
</evidence>
<sequence>MTDQGHSLDTAPTSPPSSAPFATPAPDLVGITDPDSTFVETPGSSDRMAGHMARRMSVRPALAALVLILPVYLLLAFWLDLPAITFPLVTVVLALYLYASISYTLRKRLRSLRDHTEPPPTQTLRLGADALDVADRTAHTRIAYDRIRSITVSRAAVTLRLEMVTLSMPRQLWPDESIAALRDLVGKRGGPELAPLPPLPVPAEPHTSTVAGSDTARLLAAAAQLEPWRRPGAKIAVVAFAVIAIEFAVICGGRYGAPGVVLPLVIGTIVEMLFWRRAHTPSAALVDHAARAAFPNATMSAVFGSDAAIFATPAWIMRIPYTVIGKITIRPEVTAVVFGRVPIMLPTALFPPHIANGLAEHGIRVDHR</sequence>
<evidence type="ECO:0000256" key="2">
    <source>
        <dbReference type="SAM" id="Phobius"/>
    </source>
</evidence>
<proteinExistence type="predicted"/>
<comment type="caution">
    <text evidence="3">The sequence shown here is derived from an EMBL/GenBank/DDBJ whole genome shotgun (WGS) entry which is preliminary data.</text>
</comment>